<dbReference type="PANTHER" id="PTHR47517">
    <property type="entry name" value="C-TYPE LECTIN-RELATED"/>
    <property type="match status" value="1"/>
</dbReference>
<dbReference type="CDD" id="cd00037">
    <property type="entry name" value="CLECT"/>
    <property type="match status" value="1"/>
</dbReference>
<dbReference type="EMBL" id="PDUG01000001">
    <property type="protein sequence ID" value="PIC54362.1"/>
    <property type="molecule type" value="Genomic_DNA"/>
</dbReference>
<dbReference type="InterPro" id="IPR016187">
    <property type="entry name" value="CTDL_fold"/>
</dbReference>
<evidence type="ECO:0000256" key="1">
    <source>
        <dbReference type="SAM" id="MobiDB-lite"/>
    </source>
</evidence>
<evidence type="ECO:0000313" key="3">
    <source>
        <dbReference type="EMBL" id="PIC54362.1"/>
    </source>
</evidence>
<keyword evidence="4" id="KW-1185">Reference proteome</keyword>
<keyword evidence="2" id="KW-0732">Signal</keyword>
<name>A0A2G5VRH9_9PELO</name>
<dbReference type="STRING" id="1611254.A0A2G5VRH9"/>
<proteinExistence type="predicted"/>
<organism evidence="3 4">
    <name type="scientific">Caenorhabditis nigoni</name>
    <dbReference type="NCBI Taxonomy" id="1611254"/>
    <lineage>
        <taxon>Eukaryota</taxon>
        <taxon>Metazoa</taxon>
        <taxon>Ecdysozoa</taxon>
        <taxon>Nematoda</taxon>
        <taxon>Chromadorea</taxon>
        <taxon>Rhabditida</taxon>
        <taxon>Rhabditina</taxon>
        <taxon>Rhabditomorpha</taxon>
        <taxon>Rhabditoidea</taxon>
        <taxon>Rhabditidae</taxon>
        <taxon>Peloderinae</taxon>
        <taxon>Caenorhabditis</taxon>
    </lineage>
</organism>
<accession>A0A2G5VRH9</accession>
<dbReference type="SUPFAM" id="SSF56436">
    <property type="entry name" value="C-type lectin-like"/>
    <property type="match status" value="1"/>
</dbReference>
<evidence type="ECO:0000256" key="2">
    <source>
        <dbReference type="SAM" id="SignalP"/>
    </source>
</evidence>
<reference evidence="4" key="1">
    <citation type="submission" date="2017-10" db="EMBL/GenBank/DDBJ databases">
        <title>Rapid genome shrinkage in a self-fertile nematode reveals novel sperm competition proteins.</title>
        <authorList>
            <person name="Yin D."/>
            <person name="Schwarz E.M."/>
            <person name="Thomas C.G."/>
            <person name="Felde R.L."/>
            <person name="Korf I.F."/>
            <person name="Cutter A.D."/>
            <person name="Schartner C.M."/>
            <person name="Ralston E.J."/>
            <person name="Meyer B.J."/>
            <person name="Haag E.S."/>
        </authorList>
    </citation>
    <scope>NUCLEOTIDE SEQUENCE [LARGE SCALE GENOMIC DNA]</scope>
    <source>
        <strain evidence="4">JU1422</strain>
    </source>
</reference>
<sequence>MRCLLIFLLWITVVFGVFVENDGGHGGRGKSYDSSSSSWSSESHEGHGHHHHENRPRPSRPRPSRPRPPPRKRCDDGWMAFDRPQGMWCVKVFGISVNADTAQSLCAAQGAKLTGVQNAKERLMIAVCHLACNYFLQWTEHNIRQVAATGVIIIVHTDH</sequence>
<feature type="signal peptide" evidence="2">
    <location>
        <begin position="1"/>
        <end position="16"/>
    </location>
</feature>
<dbReference type="Proteomes" id="UP000230233">
    <property type="component" value="Chromosome I"/>
</dbReference>
<feature type="region of interest" description="Disordered" evidence="1">
    <location>
        <begin position="26"/>
        <end position="76"/>
    </location>
</feature>
<dbReference type="AlphaFoldDB" id="A0A2G5VRH9"/>
<gene>
    <name evidence="3" type="primary">Cnig_chr_I.g3643</name>
    <name evidence="3" type="ORF">B9Z55_003643</name>
</gene>
<dbReference type="InterPro" id="IPR016186">
    <property type="entry name" value="C-type_lectin-like/link_sf"/>
</dbReference>
<dbReference type="Gene3D" id="3.10.100.10">
    <property type="entry name" value="Mannose-Binding Protein A, subunit A"/>
    <property type="match status" value="1"/>
</dbReference>
<feature type="chain" id="PRO_5013821706" description="C-type lectin domain-containing protein" evidence="2">
    <location>
        <begin position="17"/>
        <end position="159"/>
    </location>
</feature>
<evidence type="ECO:0008006" key="5">
    <source>
        <dbReference type="Google" id="ProtNLM"/>
    </source>
</evidence>
<feature type="compositionally biased region" description="Basic residues" evidence="1">
    <location>
        <begin position="47"/>
        <end position="71"/>
    </location>
</feature>
<protein>
    <recommendedName>
        <fullName evidence="5">C-type lectin domain-containing protein</fullName>
    </recommendedName>
</protein>
<comment type="caution">
    <text evidence="3">The sequence shown here is derived from an EMBL/GenBank/DDBJ whole genome shotgun (WGS) entry which is preliminary data.</text>
</comment>
<evidence type="ECO:0000313" key="4">
    <source>
        <dbReference type="Proteomes" id="UP000230233"/>
    </source>
</evidence>
<dbReference type="PANTHER" id="PTHR47517:SF2">
    <property type="entry name" value="C-TYPE LECTIN DOMAIN-CONTAINING PROTEIN"/>
    <property type="match status" value="1"/>
</dbReference>